<dbReference type="Proteomes" id="UP000801492">
    <property type="component" value="Unassembled WGS sequence"/>
</dbReference>
<name>A0A8K0DIP0_IGNLU</name>
<protein>
    <recommendedName>
        <fullName evidence="1">DUF4706 domain-containing protein</fullName>
    </recommendedName>
</protein>
<keyword evidence="3" id="KW-1185">Reference proteome</keyword>
<dbReference type="EMBL" id="VTPC01000654">
    <property type="protein sequence ID" value="KAF2904901.1"/>
    <property type="molecule type" value="Genomic_DNA"/>
</dbReference>
<dbReference type="OrthoDB" id="5984457at2759"/>
<dbReference type="PANTHER" id="PTHR34394">
    <property type="entry name" value="SIMILAR TO RIKEN CDNA 2310022B05"/>
    <property type="match status" value="1"/>
</dbReference>
<dbReference type="AlphaFoldDB" id="A0A8K0DIP0"/>
<gene>
    <name evidence="2" type="ORF">ILUMI_01283</name>
</gene>
<dbReference type="PANTHER" id="PTHR34394:SF1">
    <property type="entry name" value="SIMILAR TO RIKEN CDNA 2310022B05"/>
    <property type="match status" value="1"/>
</dbReference>
<dbReference type="InterPro" id="IPR031600">
    <property type="entry name" value="DUF4706"/>
</dbReference>
<accession>A0A8K0DIP0</accession>
<dbReference type="Pfam" id="PF15797">
    <property type="entry name" value="DUF4706"/>
    <property type="match status" value="1"/>
</dbReference>
<evidence type="ECO:0000259" key="1">
    <source>
        <dbReference type="Pfam" id="PF15797"/>
    </source>
</evidence>
<proteinExistence type="predicted"/>
<comment type="caution">
    <text evidence="2">The sequence shown here is derived from an EMBL/GenBank/DDBJ whole genome shotgun (WGS) entry which is preliminary data.</text>
</comment>
<reference evidence="2" key="1">
    <citation type="submission" date="2019-08" db="EMBL/GenBank/DDBJ databases">
        <title>The genome of the North American firefly Photinus pyralis.</title>
        <authorList>
            <consortium name="Photinus pyralis genome working group"/>
            <person name="Fallon T.R."/>
            <person name="Sander Lower S.E."/>
            <person name="Weng J.-K."/>
        </authorList>
    </citation>
    <scope>NUCLEOTIDE SEQUENCE</scope>
    <source>
        <strain evidence="2">TRF0915ILg1</strain>
        <tissue evidence="2">Whole body</tissue>
    </source>
</reference>
<feature type="domain" description="DUF4706" evidence="1">
    <location>
        <begin position="9"/>
        <end position="104"/>
    </location>
</feature>
<evidence type="ECO:0000313" key="2">
    <source>
        <dbReference type="EMBL" id="KAF2904901.1"/>
    </source>
</evidence>
<sequence length="158" mass="18071">MSLQNIAEQYFSKLNPIAKRLYADINDTKAAYDKLWTTLSEDEKDQIINESIIKPEACLQYNTPKSDVQTPSEYAVKMIVDDNYTYRDEHSAPFSFRTPSQRDLRLFGDIKEKPKVCVAFNNREESSDSCDINELSSITNTTSVSTIPKTGLDLLDNW</sequence>
<evidence type="ECO:0000313" key="3">
    <source>
        <dbReference type="Proteomes" id="UP000801492"/>
    </source>
</evidence>
<organism evidence="2 3">
    <name type="scientific">Ignelater luminosus</name>
    <name type="common">Cucubano</name>
    <name type="synonym">Pyrophorus luminosus</name>
    <dbReference type="NCBI Taxonomy" id="2038154"/>
    <lineage>
        <taxon>Eukaryota</taxon>
        <taxon>Metazoa</taxon>
        <taxon>Ecdysozoa</taxon>
        <taxon>Arthropoda</taxon>
        <taxon>Hexapoda</taxon>
        <taxon>Insecta</taxon>
        <taxon>Pterygota</taxon>
        <taxon>Neoptera</taxon>
        <taxon>Endopterygota</taxon>
        <taxon>Coleoptera</taxon>
        <taxon>Polyphaga</taxon>
        <taxon>Elateriformia</taxon>
        <taxon>Elateroidea</taxon>
        <taxon>Elateridae</taxon>
        <taxon>Agrypninae</taxon>
        <taxon>Pyrophorini</taxon>
        <taxon>Ignelater</taxon>
    </lineage>
</organism>